<accession>K2J9X8</accession>
<evidence type="ECO:0000256" key="1">
    <source>
        <dbReference type="SAM" id="Phobius"/>
    </source>
</evidence>
<evidence type="ECO:0000313" key="3">
    <source>
        <dbReference type="Proteomes" id="UP000006755"/>
    </source>
</evidence>
<feature type="transmembrane region" description="Helical" evidence="1">
    <location>
        <begin position="12"/>
        <end position="32"/>
    </location>
</feature>
<reference evidence="2 3" key="1">
    <citation type="journal article" date="2012" name="J. Bacteriol.">
        <title>Genome Sequence of Gallaecimonas xiamenensis Type Strain 3-C-1.</title>
        <authorList>
            <person name="Lai Q."/>
            <person name="Wang L."/>
            <person name="Wang W."/>
            <person name="Shao Z."/>
        </authorList>
    </citation>
    <scope>NUCLEOTIDE SEQUENCE [LARGE SCALE GENOMIC DNA]</scope>
    <source>
        <strain evidence="2 3">3-C-1</strain>
    </source>
</reference>
<organism evidence="2 3">
    <name type="scientific">Gallaecimonas xiamenensis 3-C-1</name>
    <dbReference type="NCBI Taxonomy" id="745411"/>
    <lineage>
        <taxon>Bacteria</taxon>
        <taxon>Pseudomonadati</taxon>
        <taxon>Pseudomonadota</taxon>
        <taxon>Gammaproteobacteria</taxon>
        <taxon>Enterobacterales</taxon>
        <taxon>Gallaecimonadaceae</taxon>
        <taxon>Gallaecimonas</taxon>
    </lineage>
</organism>
<protein>
    <submittedName>
        <fullName evidence="2">Uncharacterized protein</fullName>
    </submittedName>
</protein>
<gene>
    <name evidence="2" type="ORF">B3C1_18944</name>
</gene>
<proteinExistence type="predicted"/>
<comment type="caution">
    <text evidence="2">The sequence shown here is derived from an EMBL/GenBank/DDBJ whole genome shotgun (WGS) entry which is preliminary data.</text>
</comment>
<keyword evidence="1" id="KW-0812">Transmembrane</keyword>
<dbReference type="AlphaFoldDB" id="K2J9X8"/>
<dbReference type="Proteomes" id="UP000006755">
    <property type="component" value="Unassembled WGS sequence"/>
</dbReference>
<keyword evidence="1" id="KW-0472">Membrane</keyword>
<dbReference type="EMBL" id="AMRI01000045">
    <property type="protein sequence ID" value="EKE67294.1"/>
    <property type="molecule type" value="Genomic_DNA"/>
</dbReference>
<sequence>MIRIRKTKALTFTINQILYSIHLFIYYLLFIYTRYNILRKNRNIFENLKMESILEILITFPIKLINQ</sequence>
<keyword evidence="1" id="KW-1133">Transmembrane helix</keyword>
<keyword evidence="3" id="KW-1185">Reference proteome</keyword>
<name>K2J9X8_9GAMM</name>
<evidence type="ECO:0000313" key="2">
    <source>
        <dbReference type="EMBL" id="EKE67294.1"/>
    </source>
</evidence>